<dbReference type="EMBL" id="JACJVR010000049">
    <property type="protein sequence ID" value="MBB6692166.1"/>
    <property type="molecule type" value="Genomic_DNA"/>
</dbReference>
<dbReference type="RefSeq" id="WP_185136160.1">
    <property type="nucleotide sequence ID" value="NZ_JACJVR010000049.1"/>
</dbReference>
<gene>
    <name evidence="3" type="ORF">H7B90_12215</name>
</gene>
<reference evidence="3 4" key="1">
    <citation type="submission" date="2020-08" db="EMBL/GenBank/DDBJ databases">
        <title>Cohnella phylogeny.</title>
        <authorList>
            <person name="Dunlap C."/>
        </authorList>
    </citation>
    <scope>NUCLEOTIDE SEQUENCE [LARGE SCALE GENOMIC DNA]</scope>
    <source>
        <strain evidence="3 4">DSM 25239</strain>
    </source>
</reference>
<evidence type="ECO:0000313" key="3">
    <source>
        <dbReference type="EMBL" id="MBB6692166.1"/>
    </source>
</evidence>
<dbReference type="InterPro" id="IPR002372">
    <property type="entry name" value="PQQ_rpt_dom"/>
</dbReference>
<feature type="signal peptide" evidence="1">
    <location>
        <begin position="1"/>
        <end position="35"/>
    </location>
</feature>
<name>A0A841TV52_9BACL</name>
<dbReference type="Pfam" id="PF13360">
    <property type="entry name" value="PQQ_2"/>
    <property type="match status" value="1"/>
</dbReference>
<comment type="caution">
    <text evidence="3">The sequence shown here is derived from an EMBL/GenBank/DDBJ whole genome shotgun (WGS) entry which is preliminary data.</text>
</comment>
<feature type="chain" id="PRO_5032440254" evidence="1">
    <location>
        <begin position="36"/>
        <end position="456"/>
    </location>
</feature>
<feature type="domain" description="Pyrrolo-quinoline quinone repeat" evidence="2">
    <location>
        <begin position="69"/>
        <end position="183"/>
    </location>
</feature>
<dbReference type="InterPro" id="IPR015943">
    <property type="entry name" value="WD40/YVTN_repeat-like_dom_sf"/>
</dbReference>
<dbReference type="AlphaFoldDB" id="A0A841TV52"/>
<dbReference type="InterPro" id="IPR011047">
    <property type="entry name" value="Quinoprotein_ADH-like_sf"/>
</dbReference>
<accession>A0A841TV52</accession>
<organism evidence="3 4">
    <name type="scientific">Cohnella xylanilytica</name>
    <dbReference type="NCBI Taxonomy" id="557555"/>
    <lineage>
        <taxon>Bacteria</taxon>
        <taxon>Bacillati</taxon>
        <taxon>Bacillota</taxon>
        <taxon>Bacilli</taxon>
        <taxon>Bacillales</taxon>
        <taxon>Paenibacillaceae</taxon>
        <taxon>Cohnella</taxon>
    </lineage>
</organism>
<protein>
    <submittedName>
        <fullName evidence="3">PQQ-binding-like beta-propeller repeat protein</fullName>
    </submittedName>
</protein>
<keyword evidence="1" id="KW-0732">Signal</keyword>
<evidence type="ECO:0000256" key="1">
    <source>
        <dbReference type="SAM" id="SignalP"/>
    </source>
</evidence>
<evidence type="ECO:0000259" key="2">
    <source>
        <dbReference type="Pfam" id="PF13360"/>
    </source>
</evidence>
<evidence type="ECO:0000313" key="4">
    <source>
        <dbReference type="Proteomes" id="UP000553776"/>
    </source>
</evidence>
<dbReference type="Proteomes" id="UP000553776">
    <property type="component" value="Unassembled WGS sequence"/>
</dbReference>
<proteinExistence type="predicted"/>
<dbReference type="PANTHER" id="PTHR34512">
    <property type="entry name" value="CELL SURFACE PROTEIN"/>
    <property type="match status" value="1"/>
</dbReference>
<dbReference type="SUPFAM" id="SSF50998">
    <property type="entry name" value="Quinoprotein alcohol dehydrogenase-like"/>
    <property type="match status" value="1"/>
</dbReference>
<dbReference type="Gene3D" id="2.130.10.10">
    <property type="entry name" value="YVTN repeat-like/Quinoprotein amine dehydrogenase"/>
    <property type="match status" value="1"/>
</dbReference>
<sequence length="456" mass="49858">MSRTTRKTRKRIFSTGAAILLFGAAVLGTAAPALADKPVLSHSTSAGNEPAAPLAKAAWSIPLVELAEGGGDRTAAIAEEGRVFALMDGGRLAAYEGTTGKRLWTYGKSLKPLMVYEQSTIYGLAGDGSIYAVTADGARKWVSPIGVKEADGIDIIGDTVYVMNNLVFYALDRATGKLRWKVAEKKEDSYIEGYASVTESEGVVLREYYVEGVHSSIQVDAYDKKTGKRLWTYSDIYSVLTVRGGLVYTFLDMFMREDYESGSKNLHIAVLDLKTGKMMEHRVYKWTIQQDSASPYHFGGAFGSAMADGNALYLFQDYTVAQYDLTAYKPDGNPVKRWKAPDPEQFYPLFKVHQGRLLYQNQHDNAIGLLKTVNGGFIRTPAGRTVVQTDLYGNGLYLGLADGTLIAYDFSTFKPVFRFNAGAKDFRPTLKSGGMLYVQAGGKLTAVKLPATLAKS</sequence>
<dbReference type="PANTHER" id="PTHR34512:SF30">
    <property type="entry name" value="OUTER MEMBRANE PROTEIN ASSEMBLY FACTOR BAMB"/>
    <property type="match status" value="1"/>
</dbReference>
<keyword evidence="4" id="KW-1185">Reference proteome</keyword>
<dbReference type="InterPro" id="IPR018391">
    <property type="entry name" value="PQQ_b-propeller_rpt"/>
</dbReference>
<dbReference type="SMART" id="SM00564">
    <property type="entry name" value="PQQ"/>
    <property type="match status" value="5"/>
</dbReference>